<keyword evidence="1" id="KW-0732">Signal</keyword>
<organism evidence="2 3">
    <name type="scientific">Tegillarca granosa</name>
    <name type="common">Malaysian cockle</name>
    <name type="synonym">Anadara granosa</name>
    <dbReference type="NCBI Taxonomy" id="220873"/>
    <lineage>
        <taxon>Eukaryota</taxon>
        <taxon>Metazoa</taxon>
        <taxon>Spiralia</taxon>
        <taxon>Lophotrochozoa</taxon>
        <taxon>Mollusca</taxon>
        <taxon>Bivalvia</taxon>
        <taxon>Autobranchia</taxon>
        <taxon>Pteriomorphia</taxon>
        <taxon>Arcoida</taxon>
        <taxon>Arcoidea</taxon>
        <taxon>Arcidae</taxon>
        <taxon>Tegillarca</taxon>
    </lineage>
</organism>
<protein>
    <submittedName>
        <fullName evidence="2">Uncharacterized protein</fullName>
    </submittedName>
</protein>
<comment type="caution">
    <text evidence="2">The sequence shown here is derived from an EMBL/GenBank/DDBJ whole genome shotgun (WGS) entry which is preliminary data.</text>
</comment>
<dbReference type="Proteomes" id="UP001217089">
    <property type="component" value="Unassembled WGS sequence"/>
</dbReference>
<proteinExistence type="predicted"/>
<feature type="chain" id="PRO_5045475517" evidence="1">
    <location>
        <begin position="18"/>
        <end position="1105"/>
    </location>
</feature>
<reference evidence="2 3" key="1">
    <citation type="submission" date="2022-12" db="EMBL/GenBank/DDBJ databases">
        <title>Chromosome-level genome of Tegillarca granosa.</title>
        <authorList>
            <person name="Kim J."/>
        </authorList>
    </citation>
    <scope>NUCLEOTIDE SEQUENCE [LARGE SCALE GENOMIC DNA]</scope>
    <source>
        <strain evidence="2">Teg-2019</strain>
        <tissue evidence="2">Adductor muscle</tissue>
    </source>
</reference>
<accession>A0ABQ9FWI4</accession>
<keyword evidence="3" id="KW-1185">Reference proteome</keyword>
<sequence>MILVVFFISLLWPSVTSDFGATIGNLSLRIQQAQVKRETESRPPFFWHKEKGLYESDVKLYFHGDYEMYNLRREFGIFDNNMFATAWITIGLLEAYRFGNAPKPSESQIKSAVEAINLYHDKNKNYANSLMTFWPQVYNRTLYAWQSTPQNLLDLFDLTYGVNWDKIYKLLQNLGLGELANVTKTLISEREMFRHSFVIPADFDDTFVNLGLGTILKEMSDEFPESYALWKKENSNITSILDALKKYAYRPMSKDQRINTIDPRTYFYIRGFLEQSASNGEDIALVPTWIQDTDEVRTLYYKGIDMPFNINNVDCTVAANVIYGLTNGLLSGLLKEDILDDPEIQILQDVRAMFGSVLKGRVTQLLTDSYKVEVDNRIYYDDFLGDADIDSQNNTQERGEDRIFTTAMAVNTLLTTWTVRDDGRKRLIWEHDTPLKVFETVRQGANWLDKYSASGRYKPWNSFFSGSVKGGLGSLPFVYPINRFEFLNGTKVNQTTHLPGAPTIIGVQGMESEQWYESELKKPHFGNIPPTEFHGYNNDKSFFPFWSSESYTNVVSLLALSKYNNAVQRSTTTANPPFSYYKDKGMYESDVKMYFHGDSEMHLLRESMSVFDNNMFATCWITIGLLESHRYGKAPKPSKKQMQLALEAISMYTDKNRNYANSVMNFWPQVYNRTAYAWQSTPQNLVAILKSTFGKNWGLIEKILEAFGQEMSDKFPEEYTQWAKTNSNLTSVLDALKKYAYRPMSNDTRVNTIDPRTYFHVRKFLENATLHKEDIALVSTWAQDLQEVRTAYDKGVAMPLNINNVDCTVAANTIYGITHGILSGLLNNSVLDDPDIKQIYRNTSNLIAFEIETSFTDHKDLALTYYPSEYEFYWFVARTYTQIQKVKDLFGQVLKGKVTKLLTESYKIEIDDRIYWDDFLGNGDKDSENRTVARGEDRIFTTAMAINTLLTIWTVHDDVRDRLIWEQDTPLKVFETVKQGVNWLDIQALGGEFKPWNAFFSGSLKGFVSSNPSCYPKNVYEYLNGTKINKNDKITSMAYTLGVQGVPSEEWYENEFKTPCYGQTVPKVFPGYNNDPSFWPFWTSEPYTYTISMLAMSKYRNAVIG</sequence>
<feature type="signal peptide" evidence="1">
    <location>
        <begin position="1"/>
        <end position="17"/>
    </location>
</feature>
<name>A0ABQ9FWI4_TEGGR</name>
<evidence type="ECO:0000313" key="3">
    <source>
        <dbReference type="Proteomes" id="UP001217089"/>
    </source>
</evidence>
<dbReference type="EMBL" id="JARBDR010000141">
    <property type="protein sequence ID" value="KAJ8320068.1"/>
    <property type="molecule type" value="Genomic_DNA"/>
</dbReference>
<evidence type="ECO:0000313" key="2">
    <source>
        <dbReference type="EMBL" id="KAJ8320068.1"/>
    </source>
</evidence>
<gene>
    <name evidence="2" type="ORF">KUTeg_001655</name>
</gene>
<evidence type="ECO:0000256" key="1">
    <source>
        <dbReference type="SAM" id="SignalP"/>
    </source>
</evidence>